<dbReference type="Proteomes" id="UP000779574">
    <property type="component" value="Unassembled WGS sequence"/>
</dbReference>
<organism evidence="1 2">
    <name type="scientific">Aureobasidium melanogenum</name>
    <name type="common">Aureobasidium pullulans var. melanogenum</name>
    <dbReference type="NCBI Taxonomy" id="46634"/>
    <lineage>
        <taxon>Eukaryota</taxon>
        <taxon>Fungi</taxon>
        <taxon>Dikarya</taxon>
        <taxon>Ascomycota</taxon>
        <taxon>Pezizomycotina</taxon>
        <taxon>Dothideomycetes</taxon>
        <taxon>Dothideomycetidae</taxon>
        <taxon>Dothideales</taxon>
        <taxon>Saccotheciaceae</taxon>
        <taxon>Aureobasidium</taxon>
    </lineage>
</organism>
<dbReference type="EMBL" id="JAHFXF010000074">
    <property type="protein sequence ID" value="KAG9697550.1"/>
    <property type="molecule type" value="Genomic_DNA"/>
</dbReference>
<reference evidence="1" key="1">
    <citation type="journal article" date="2021" name="J Fungi (Basel)">
        <title>Virulence traits and population genomics of the black yeast Aureobasidium melanogenum.</title>
        <authorList>
            <person name="Cernosa A."/>
            <person name="Sun X."/>
            <person name="Gostincar C."/>
            <person name="Fang C."/>
            <person name="Gunde-Cimerman N."/>
            <person name="Song Z."/>
        </authorList>
    </citation>
    <scope>NUCLEOTIDE SEQUENCE</scope>
    <source>
        <strain evidence="1">EXF-9911</strain>
    </source>
</reference>
<evidence type="ECO:0000313" key="2">
    <source>
        <dbReference type="Proteomes" id="UP000779574"/>
    </source>
</evidence>
<evidence type="ECO:0000313" key="1">
    <source>
        <dbReference type="EMBL" id="KAG9697550.1"/>
    </source>
</evidence>
<sequence length="118" mass="13424">MSELPSALRFPCLQQLMVIHNKNHTDKFTNTHAHIRTLIGPARTHLEIGTPENEGSDYKSRVDNFFLALAQCSELHTLSIRAEVRGATRAFIRALGACGKLKNLTLDKYTYLPRDWYP</sequence>
<dbReference type="AlphaFoldDB" id="A0A9P8ETL4"/>
<reference evidence="1" key="2">
    <citation type="submission" date="2021-08" db="EMBL/GenBank/DDBJ databases">
        <authorList>
            <person name="Gostincar C."/>
            <person name="Sun X."/>
            <person name="Song Z."/>
            <person name="Gunde-Cimerman N."/>
        </authorList>
    </citation>
    <scope>NUCLEOTIDE SEQUENCE</scope>
    <source>
        <strain evidence="1">EXF-9911</strain>
    </source>
</reference>
<comment type="caution">
    <text evidence="1">The sequence shown here is derived from an EMBL/GenBank/DDBJ whole genome shotgun (WGS) entry which is preliminary data.</text>
</comment>
<proteinExistence type="predicted"/>
<gene>
    <name evidence="1" type="ORF">KCU76_g2930</name>
</gene>
<name>A0A9P8ETL4_AURME</name>
<feature type="non-terminal residue" evidence="1">
    <location>
        <position position="118"/>
    </location>
</feature>
<accession>A0A9P8ETL4</accession>
<protein>
    <submittedName>
        <fullName evidence="1">Uncharacterized protein</fullName>
    </submittedName>
</protein>